<dbReference type="SUPFAM" id="SSF51182">
    <property type="entry name" value="RmlC-like cupins"/>
    <property type="match status" value="1"/>
</dbReference>
<dbReference type="PANTHER" id="PTHR31238">
    <property type="entry name" value="GERMIN-LIKE PROTEIN SUBFAMILY 3 MEMBER 3"/>
    <property type="match status" value="1"/>
</dbReference>
<reference evidence="2" key="2">
    <citation type="submission" date="2021-01" db="UniProtKB">
        <authorList>
            <consortium name="EnsemblPlants"/>
        </authorList>
    </citation>
    <scope>IDENTIFICATION</scope>
</reference>
<name>A0A7N2R3A8_QUELO</name>
<dbReference type="AlphaFoldDB" id="A0A7N2R3A8"/>
<dbReference type="EnsemblPlants" id="QL04p052133:mrna">
    <property type="protein sequence ID" value="QL04p052133:mrna"/>
    <property type="gene ID" value="QL04p052133"/>
</dbReference>
<dbReference type="Gene3D" id="2.60.120.10">
    <property type="entry name" value="Jelly Rolls"/>
    <property type="match status" value="1"/>
</dbReference>
<dbReference type="PROSITE" id="PS00725">
    <property type="entry name" value="GERMIN"/>
    <property type="match status" value="1"/>
</dbReference>
<reference evidence="2 3" key="1">
    <citation type="journal article" date="2016" name="G3 (Bethesda)">
        <title>First Draft Assembly and Annotation of the Genome of a California Endemic Oak Quercus lobata Nee (Fagaceae).</title>
        <authorList>
            <person name="Sork V.L."/>
            <person name="Fitz-Gibbon S.T."/>
            <person name="Puiu D."/>
            <person name="Crepeau M."/>
            <person name="Gugger P.F."/>
            <person name="Sherman R."/>
            <person name="Stevens K."/>
            <person name="Langley C.H."/>
            <person name="Pellegrini M."/>
            <person name="Salzberg S.L."/>
        </authorList>
    </citation>
    <scope>NUCLEOTIDE SEQUENCE [LARGE SCALE GENOMIC DNA]</scope>
    <source>
        <strain evidence="2 3">cv. SW786</strain>
    </source>
</reference>
<evidence type="ECO:0000259" key="1">
    <source>
        <dbReference type="Pfam" id="PF00190"/>
    </source>
</evidence>
<dbReference type="InterPro" id="IPR014710">
    <property type="entry name" value="RmlC-like_jellyroll"/>
</dbReference>
<evidence type="ECO:0000313" key="2">
    <source>
        <dbReference type="EnsemblPlants" id="QL04p052133:mrna"/>
    </source>
</evidence>
<dbReference type="InterPro" id="IPR011051">
    <property type="entry name" value="RmlC_Cupin_sf"/>
</dbReference>
<dbReference type="InParanoid" id="A0A7N2R3A8"/>
<keyword evidence="3" id="KW-1185">Reference proteome</keyword>
<dbReference type="Gramene" id="QL04p052133:mrna">
    <property type="protein sequence ID" value="QL04p052133:mrna"/>
    <property type="gene ID" value="QL04p052133"/>
</dbReference>
<dbReference type="GO" id="GO:0030145">
    <property type="term" value="F:manganese ion binding"/>
    <property type="evidence" value="ECO:0007669"/>
    <property type="project" value="InterPro"/>
</dbReference>
<dbReference type="Proteomes" id="UP000594261">
    <property type="component" value="Chromosome 4"/>
</dbReference>
<protein>
    <recommendedName>
        <fullName evidence="1">Cupin type-1 domain-containing protein</fullName>
    </recommendedName>
</protein>
<dbReference type="Pfam" id="PF00190">
    <property type="entry name" value="Cupin_1"/>
    <property type="match status" value="1"/>
</dbReference>
<dbReference type="EMBL" id="LRBV02000004">
    <property type="status" value="NOT_ANNOTATED_CDS"/>
    <property type="molecule type" value="Genomic_DNA"/>
</dbReference>
<organism evidence="2 3">
    <name type="scientific">Quercus lobata</name>
    <name type="common">Valley oak</name>
    <dbReference type="NCBI Taxonomy" id="97700"/>
    <lineage>
        <taxon>Eukaryota</taxon>
        <taxon>Viridiplantae</taxon>
        <taxon>Streptophyta</taxon>
        <taxon>Embryophyta</taxon>
        <taxon>Tracheophyta</taxon>
        <taxon>Spermatophyta</taxon>
        <taxon>Magnoliopsida</taxon>
        <taxon>eudicotyledons</taxon>
        <taxon>Gunneridae</taxon>
        <taxon>Pentapetalae</taxon>
        <taxon>rosids</taxon>
        <taxon>fabids</taxon>
        <taxon>Fagales</taxon>
        <taxon>Fagaceae</taxon>
        <taxon>Quercus</taxon>
    </lineage>
</organism>
<evidence type="ECO:0000313" key="3">
    <source>
        <dbReference type="Proteomes" id="UP000594261"/>
    </source>
</evidence>
<dbReference type="OMA" id="TMDLIPG"/>
<sequence>MNGPPTADDFFLSGLDIPRSTLNPLGSNVTHITMDLIPGLNTLNIFLAHLDFAPNGMNPPHTHPRATEVLQVLKGTIYAGFVTSNPNRHFTKILN</sequence>
<feature type="domain" description="Cupin type-1" evidence="1">
    <location>
        <begin position="14"/>
        <end position="93"/>
    </location>
</feature>
<dbReference type="InterPro" id="IPR006045">
    <property type="entry name" value="Cupin_1"/>
</dbReference>
<dbReference type="InterPro" id="IPR019780">
    <property type="entry name" value="Germin_Mn-BS"/>
</dbReference>
<accession>A0A7N2R3A8</accession>
<proteinExistence type="predicted"/>